<keyword evidence="3" id="KW-1185">Reference proteome</keyword>
<dbReference type="Proteomes" id="UP000315017">
    <property type="component" value="Chromosome"/>
</dbReference>
<evidence type="ECO:0000313" key="3">
    <source>
        <dbReference type="Proteomes" id="UP000315017"/>
    </source>
</evidence>
<dbReference type="InterPro" id="IPR011042">
    <property type="entry name" value="6-blade_b-propeller_TolB-like"/>
</dbReference>
<dbReference type="AlphaFoldDB" id="A0A517YM69"/>
<dbReference type="InterPro" id="IPR002372">
    <property type="entry name" value="PQQ_rpt_dom"/>
</dbReference>
<dbReference type="Pfam" id="PF13360">
    <property type="entry name" value="PQQ_2"/>
    <property type="match status" value="1"/>
</dbReference>
<organism evidence="2 3">
    <name type="scientific">Anatilimnocola aggregata</name>
    <dbReference type="NCBI Taxonomy" id="2528021"/>
    <lineage>
        <taxon>Bacteria</taxon>
        <taxon>Pseudomonadati</taxon>
        <taxon>Planctomycetota</taxon>
        <taxon>Planctomycetia</taxon>
        <taxon>Pirellulales</taxon>
        <taxon>Pirellulaceae</taxon>
        <taxon>Anatilimnocola</taxon>
    </lineage>
</organism>
<dbReference type="InterPro" id="IPR016024">
    <property type="entry name" value="ARM-type_fold"/>
</dbReference>
<reference evidence="2 3" key="1">
    <citation type="submission" date="2019-02" db="EMBL/GenBank/DDBJ databases">
        <title>Deep-cultivation of Planctomycetes and their phenomic and genomic characterization uncovers novel biology.</title>
        <authorList>
            <person name="Wiegand S."/>
            <person name="Jogler M."/>
            <person name="Boedeker C."/>
            <person name="Pinto D."/>
            <person name="Vollmers J."/>
            <person name="Rivas-Marin E."/>
            <person name="Kohn T."/>
            <person name="Peeters S.H."/>
            <person name="Heuer A."/>
            <person name="Rast P."/>
            <person name="Oberbeckmann S."/>
            <person name="Bunk B."/>
            <person name="Jeske O."/>
            <person name="Meyerdierks A."/>
            <person name="Storesund J.E."/>
            <person name="Kallscheuer N."/>
            <person name="Luecker S."/>
            <person name="Lage O.M."/>
            <person name="Pohl T."/>
            <person name="Merkel B.J."/>
            <person name="Hornburger P."/>
            <person name="Mueller R.-W."/>
            <person name="Bruemmer F."/>
            <person name="Labrenz M."/>
            <person name="Spormann A.M."/>
            <person name="Op den Camp H."/>
            <person name="Overmann J."/>
            <person name="Amann R."/>
            <person name="Jetten M.S.M."/>
            <person name="Mascher T."/>
            <person name="Medema M.H."/>
            <person name="Devos D.P."/>
            <person name="Kaster A.-K."/>
            <person name="Ovreas L."/>
            <person name="Rohde M."/>
            <person name="Galperin M.Y."/>
            <person name="Jogler C."/>
        </authorList>
    </citation>
    <scope>NUCLEOTIDE SEQUENCE [LARGE SCALE GENOMIC DNA]</scope>
    <source>
        <strain evidence="2 3">ETA_A8</strain>
    </source>
</reference>
<evidence type="ECO:0000313" key="2">
    <source>
        <dbReference type="EMBL" id="QDU31313.1"/>
    </source>
</evidence>
<dbReference type="RefSeq" id="WP_145098240.1">
    <property type="nucleotide sequence ID" value="NZ_CP036274.1"/>
</dbReference>
<dbReference type="SUPFAM" id="SSF48371">
    <property type="entry name" value="ARM repeat"/>
    <property type="match status" value="1"/>
</dbReference>
<dbReference type="EMBL" id="CP036274">
    <property type="protein sequence ID" value="QDU31313.1"/>
    <property type="molecule type" value="Genomic_DNA"/>
</dbReference>
<dbReference type="KEGG" id="aagg:ETAA8_64660"/>
<name>A0A517YM69_9BACT</name>
<accession>A0A517YM69</accession>
<proteinExistence type="predicted"/>
<feature type="domain" description="Pyrrolo-quinoline quinone repeat" evidence="1">
    <location>
        <begin position="332"/>
        <end position="460"/>
    </location>
</feature>
<dbReference type="Gene3D" id="2.120.10.30">
    <property type="entry name" value="TolB, C-terminal domain"/>
    <property type="match status" value="1"/>
</dbReference>
<gene>
    <name evidence="2" type="ORF">ETAA8_64660</name>
</gene>
<sequence>MSLPARSFVQRMIAALAFVLFGQQLLHAQLRIRVGGGDPAGVITEPNAPKQQTWDPAEVLIARKVPGTAAGAVELLQRFSQHTPADRDRWLKDLDAEEYHLRESAMQQLIQLPAIPREEWLKRLATELPEGRWRLRHVLDRHDSESTQVYRAALQLIAREPAALSDDDWLVVAIVMERADLRDEFSFLLQRHMRASLLPEFRAAATAERLSSRLAAAIVISRSTEVVDRPLIAQLLADRDDQVSLLTAQGVAQRGEIAALSAFIRLLDSPQVDVRREAALWLCGLTGQEFDYSPYAAAAERQATMARWREWLAGPGTQVVLQPPQRLAVHARGSLNGHTLIATGGMGKVCELDTDGNITWQLNMQAWSAEKLPGGNVLVASHWENRVCEFDNRGQVVWQLSGVNAIRAKPLPGGRVLIADFGGNRVVEADSGGNLVWEHGTPDQCFDAERLHNGNTIFACPNLVREVAPDGSSVRQWTIEGRINSLQVLPSGRLLTANYGQGRVVELDDESRVTWEYKIARPSDAFRLPGGRTLITTAEQIVEIDLQGRQIRQISAAVNGGARQ</sequence>
<dbReference type="SUPFAM" id="SSF63829">
    <property type="entry name" value="Calcium-dependent phosphotriesterase"/>
    <property type="match status" value="1"/>
</dbReference>
<evidence type="ECO:0000259" key="1">
    <source>
        <dbReference type="Pfam" id="PF13360"/>
    </source>
</evidence>
<protein>
    <recommendedName>
        <fullName evidence="1">Pyrrolo-quinoline quinone repeat domain-containing protein</fullName>
    </recommendedName>
</protein>
<dbReference type="OrthoDB" id="264813at2"/>